<dbReference type="InterPro" id="IPR037213">
    <property type="entry name" value="Run_dom_sf"/>
</dbReference>
<feature type="compositionally biased region" description="Low complexity" evidence="3">
    <location>
        <begin position="847"/>
        <end position="858"/>
    </location>
</feature>
<dbReference type="PROSITE" id="PS50826">
    <property type="entry name" value="RUN"/>
    <property type="match status" value="1"/>
</dbReference>
<feature type="region of interest" description="Disordered" evidence="3">
    <location>
        <begin position="337"/>
        <end position="861"/>
    </location>
</feature>
<proteinExistence type="predicted"/>
<accession>L8GN50</accession>
<feature type="compositionally biased region" description="Low complexity" evidence="3">
    <location>
        <begin position="169"/>
        <end position="189"/>
    </location>
</feature>
<comment type="subcellular location">
    <subcellularLocation>
        <location evidence="1">Lysosome membrane</location>
    </subcellularLocation>
</comment>
<evidence type="ECO:0000313" key="7">
    <source>
        <dbReference type="Proteomes" id="UP000011083"/>
    </source>
</evidence>
<feature type="compositionally biased region" description="Basic and acidic residues" evidence="3">
    <location>
        <begin position="1371"/>
        <end position="1384"/>
    </location>
</feature>
<feature type="compositionally biased region" description="Pro residues" evidence="3">
    <location>
        <begin position="739"/>
        <end position="750"/>
    </location>
</feature>
<feature type="region of interest" description="Disordered" evidence="3">
    <location>
        <begin position="216"/>
        <end position="319"/>
    </location>
</feature>
<evidence type="ECO:0000313" key="6">
    <source>
        <dbReference type="EMBL" id="ELR14412.1"/>
    </source>
</evidence>
<dbReference type="Pfam" id="PF02759">
    <property type="entry name" value="RUN"/>
    <property type="match status" value="1"/>
</dbReference>
<feature type="region of interest" description="Disordered" evidence="3">
    <location>
        <begin position="121"/>
        <end position="198"/>
    </location>
</feature>
<dbReference type="PROSITE" id="PS50003">
    <property type="entry name" value="PH_DOMAIN"/>
    <property type="match status" value="1"/>
</dbReference>
<evidence type="ECO:0000259" key="4">
    <source>
        <dbReference type="PROSITE" id="PS50003"/>
    </source>
</evidence>
<feature type="compositionally biased region" description="Low complexity" evidence="3">
    <location>
        <begin position="277"/>
        <end position="292"/>
    </location>
</feature>
<feature type="compositionally biased region" description="Polar residues" evidence="3">
    <location>
        <begin position="1042"/>
        <end position="1053"/>
    </location>
</feature>
<dbReference type="KEGG" id="acan:ACA1_380890"/>
<feature type="compositionally biased region" description="Basic and acidic residues" evidence="3">
    <location>
        <begin position="256"/>
        <end position="265"/>
    </location>
</feature>
<feature type="compositionally biased region" description="Basic and acidic residues" evidence="3">
    <location>
        <begin position="564"/>
        <end position="678"/>
    </location>
</feature>
<feature type="compositionally biased region" description="Basic and acidic residues" evidence="3">
    <location>
        <begin position="358"/>
        <end position="373"/>
    </location>
</feature>
<dbReference type="SMART" id="SM00593">
    <property type="entry name" value="RUN"/>
    <property type="match status" value="1"/>
</dbReference>
<feature type="compositionally biased region" description="Basic and acidic residues" evidence="3">
    <location>
        <begin position="497"/>
        <end position="542"/>
    </location>
</feature>
<evidence type="ECO:0000256" key="1">
    <source>
        <dbReference type="ARBA" id="ARBA00004656"/>
    </source>
</evidence>
<dbReference type="PANTHER" id="PTHR48125">
    <property type="entry name" value="LP07818P1"/>
    <property type="match status" value="1"/>
</dbReference>
<dbReference type="SUPFAM" id="SSF140741">
    <property type="entry name" value="RUN domain-like"/>
    <property type="match status" value="1"/>
</dbReference>
<feature type="compositionally biased region" description="Basic and acidic residues" evidence="3">
    <location>
        <begin position="760"/>
        <end position="808"/>
    </location>
</feature>
<feature type="compositionally biased region" description="Basic and acidic residues" evidence="3">
    <location>
        <begin position="696"/>
        <end position="732"/>
    </location>
</feature>
<gene>
    <name evidence="6" type="ORF">ACA1_380890</name>
</gene>
<dbReference type="GeneID" id="14915028"/>
<feature type="compositionally biased region" description="Low complexity" evidence="3">
    <location>
        <begin position="236"/>
        <end position="249"/>
    </location>
</feature>
<dbReference type="STRING" id="1257118.L8GN50"/>
<sequence>MAEGAPVEGSIRWHSGTGKWQQNWFCLKTAPESGTAPSLVYSKARSTPTLGSISLAVLHKVTPADGADVSGWKQEYQGRCVQLEVGGEDGGAASAIHYLLADNRGEMLRWMKALSKIKGAQRKESLRTTLASVSKGAPSSSSPSSPTTSTFNPDNTPPSLSPPPESRPRAASQSSSSPAPAASQLANPATNEAGARPLSVRARRQAILLDKPLRFGAQAGDSPAQDAPDTNNKDPAATAAATDTEQTKALSTAKTKVQELEERRRLITSRASVSISAAPAAAAAATTNAAAADGSGGVEPDSSSAQQRLREMELKAEQRRKQAEELVAKRQAAALMLQQRKAASRVAPAGANADAADSAEKEETETKAEKEASGYHSWKARRKNEDEAQHNMQKMLVGELQAKILPKAQQQQVEASGVDDSESDSADDDDGKRVEESSELASAAAEETSGERGTGEGDDEGERAKPQDEAVAEVRERDEEEKEREKRGDEEEEKEELEQRGGGRKGEAKRGRREKEEGRRAEEERQRQEEEKQLEEKRKEEREREEEEEERKRRQQEEAEAEEEERKREEEKEKQLEEERRKATEEEEERKRQAAKEEEEVKERQRRREEEAEEARLQAQRKAEEDKRKADELEKEKKTGDEGKATDELLKQRVEEIEEKKKRMFERMRQREKNRRDSGSAAAVGLVAAAAPKSESGGEAKLAEEAKNEELKPSEKSESDEGNEQRTKERRQSGLFAKQPPPAAPQPEPQPSTADEAAAESEKKEAMRKMLEMLSKQKAERAEERERLKKMLEERKKKKVEEYARLRSDNQSSPPSGAQAGSAGSVDTTTAATTATVDSADEDHQQQQKQRQQQQQQQEELRKLKEEMRSIRSTIVLLDRESDTLNERIAQVHVQELQERRERERQAQEEQSRLEHAMREEMMRAQALEVLLERYVPLHTPHEVRRHEQHILDETTHNAVLVNLSGILLARGRSHGNWFAHELGRTTLADGSNDAQIGEDDERVLRLKGGIVVRKRDSASEWDLLVLPEGAVMLLDREPSGLNSSAVSLGNQEQTDETPATTASAPQTSEDDGEQVKRVFFNLADAPSEPDHLSPAKKTLLVDLRQAVNNIVEHFSAAGSDQQMAALGEETASNKAITRLVRGELSTILARIFDVGFKSWKFFGAYHLWDFLEAYGQQNDSVRELAALGLRNAIKTLNTNVRMAENPNIKFRALICHGLNNKYLDEWVSLLLAHNGLMNKWYNDESLMRDARASESVIKSLGRLKNFPFAMDINFEVRPAVVRRIDSERAAAQQSPGLVPAPALSVDTAPLDDEARMRMRGVTGGSAARAAAAAAAAAQVLSVGGGVDASNRRQSAWGRPRNSEPVVNSEPKNENENEHEHEAKATVATTTTATTPAKGVTLWGSLWGGEQGQQRTSVDADELKRIDKRRGKERVRGSSDSEFLDELDEVPRLELVDEDFKIEIKEIEPGQPDRGSPGVSFFTSFLDLAKSMVDDNDD</sequence>
<keyword evidence="7" id="KW-1185">Reference proteome</keyword>
<organism evidence="6 7">
    <name type="scientific">Acanthamoeba castellanii (strain ATCC 30010 / Neff)</name>
    <dbReference type="NCBI Taxonomy" id="1257118"/>
    <lineage>
        <taxon>Eukaryota</taxon>
        <taxon>Amoebozoa</taxon>
        <taxon>Discosea</taxon>
        <taxon>Longamoebia</taxon>
        <taxon>Centramoebida</taxon>
        <taxon>Acanthamoebidae</taxon>
        <taxon>Acanthamoeba</taxon>
    </lineage>
</organism>
<dbReference type="Gene3D" id="2.30.29.30">
    <property type="entry name" value="Pleckstrin-homology domain (PH domain)/Phosphotyrosine-binding domain (PTB)"/>
    <property type="match status" value="1"/>
</dbReference>
<reference evidence="6 7" key="1">
    <citation type="journal article" date="2013" name="Genome Biol.">
        <title>Genome of Acanthamoeba castellanii highlights extensive lateral gene transfer and early evolution of tyrosine kinase signaling.</title>
        <authorList>
            <person name="Clarke M."/>
            <person name="Lohan A.J."/>
            <person name="Liu B."/>
            <person name="Lagkouvardos I."/>
            <person name="Roy S."/>
            <person name="Zafar N."/>
            <person name="Bertelli C."/>
            <person name="Schilde C."/>
            <person name="Kianianmomeni A."/>
            <person name="Burglin T.R."/>
            <person name="Frech C."/>
            <person name="Turcotte B."/>
            <person name="Kopec K.O."/>
            <person name="Synnott J.M."/>
            <person name="Choo C."/>
            <person name="Paponov I."/>
            <person name="Finkler A."/>
            <person name="Soon Heng Tan C."/>
            <person name="Hutchins A.P."/>
            <person name="Weinmeier T."/>
            <person name="Rattei T."/>
            <person name="Chu J.S."/>
            <person name="Gimenez G."/>
            <person name="Irimia M."/>
            <person name="Rigden D.J."/>
            <person name="Fitzpatrick D.A."/>
            <person name="Lorenzo-Morales J."/>
            <person name="Bateman A."/>
            <person name="Chiu C.H."/>
            <person name="Tang P."/>
            <person name="Hegemann P."/>
            <person name="Fromm H."/>
            <person name="Raoult D."/>
            <person name="Greub G."/>
            <person name="Miranda-Saavedra D."/>
            <person name="Chen N."/>
            <person name="Nash P."/>
            <person name="Ginger M.L."/>
            <person name="Horn M."/>
            <person name="Schaap P."/>
            <person name="Caler L."/>
            <person name="Loftus B."/>
        </authorList>
    </citation>
    <scope>NUCLEOTIDE SEQUENCE [LARGE SCALE GENOMIC DNA]</scope>
    <source>
        <strain evidence="6 7">Neff</strain>
    </source>
</reference>
<evidence type="ECO:0000259" key="5">
    <source>
        <dbReference type="PROSITE" id="PS50826"/>
    </source>
</evidence>
<dbReference type="VEuPathDB" id="AmoebaDB:ACA1_380890"/>
<protein>
    <submittedName>
        <fullName evidence="6">RUN domain containing protein</fullName>
    </submittedName>
</protein>
<feature type="compositionally biased region" description="Low complexity" evidence="3">
    <location>
        <begin position="138"/>
        <end position="154"/>
    </location>
</feature>
<feature type="domain" description="RUN" evidence="5">
    <location>
        <begin position="1136"/>
        <end position="1276"/>
    </location>
</feature>
<name>L8GN50_ACACF</name>
<feature type="compositionally biased region" description="Basic and acidic residues" evidence="3">
    <location>
        <begin position="462"/>
        <end position="489"/>
    </location>
</feature>
<dbReference type="SMART" id="SM00233">
    <property type="entry name" value="PH"/>
    <property type="match status" value="1"/>
</dbReference>
<dbReference type="EMBL" id="KB008053">
    <property type="protein sequence ID" value="ELR14412.1"/>
    <property type="molecule type" value="Genomic_DNA"/>
</dbReference>
<dbReference type="SUPFAM" id="SSF50729">
    <property type="entry name" value="PH domain-like"/>
    <property type="match status" value="1"/>
</dbReference>
<dbReference type="CDD" id="cd00821">
    <property type="entry name" value="PH"/>
    <property type="match status" value="1"/>
</dbReference>
<feature type="compositionally biased region" description="Low complexity" evidence="3">
    <location>
        <begin position="811"/>
        <end position="838"/>
    </location>
</feature>
<dbReference type="InterPro" id="IPR004012">
    <property type="entry name" value="Run_dom"/>
</dbReference>
<dbReference type="GO" id="GO:0005765">
    <property type="term" value="C:lysosomal membrane"/>
    <property type="evidence" value="ECO:0007669"/>
    <property type="project" value="UniProtKB-SubCell"/>
</dbReference>
<dbReference type="CDD" id="cd17671">
    <property type="entry name" value="RUN"/>
    <property type="match status" value="1"/>
</dbReference>
<keyword evidence="2" id="KW-0458">Lysosome</keyword>
<feature type="region of interest" description="Disordered" evidence="3">
    <location>
        <begin position="1349"/>
        <end position="1386"/>
    </location>
</feature>
<feature type="compositionally biased region" description="Low complexity" evidence="3">
    <location>
        <begin position="679"/>
        <end position="695"/>
    </location>
</feature>
<evidence type="ECO:0000256" key="2">
    <source>
        <dbReference type="ARBA" id="ARBA00023228"/>
    </source>
</evidence>
<dbReference type="InterPro" id="IPR001849">
    <property type="entry name" value="PH_domain"/>
</dbReference>
<feature type="compositionally biased region" description="Low complexity" evidence="3">
    <location>
        <begin position="1058"/>
        <end position="1068"/>
    </location>
</feature>
<feature type="compositionally biased region" description="Acidic residues" evidence="3">
    <location>
        <begin position="417"/>
        <end position="429"/>
    </location>
</feature>
<dbReference type="PANTHER" id="PTHR48125:SF10">
    <property type="entry name" value="OS12G0136300 PROTEIN"/>
    <property type="match status" value="1"/>
</dbReference>
<evidence type="ECO:0000256" key="3">
    <source>
        <dbReference type="SAM" id="MobiDB-lite"/>
    </source>
</evidence>
<feature type="compositionally biased region" description="Pro residues" evidence="3">
    <location>
        <begin position="155"/>
        <end position="165"/>
    </location>
</feature>
<feature type="compositionally biased region" description="Basic and acidic residues" evidence="3">
    <location>
        <begin position="308"/>
        <end position="319"/>
    </location>
</feature>
<dbReference type="OrthoDB" id="44736at2759"/>
<dbReference type="InterPro" id="IPR011993">
    <property type="entry name" value="PH-like_dom_sf"/>
</dbReference>
<feature type="region of interest" description="Disordered" evidence="3">
    <location>
        <begin position="1042"/>
        <end position="1073"/>
    </location>
</feature>
<dbReference type="Proteomes" id="UP000011083">
    <property type="component" value="Unassembled WGS sequence"/>
</dbReference>
<feature type="domain" description="PH" evidence="4">
    <location>
        <begin position="4"/>
        <end position="119"/>
    </location>
</feature>
<dbReference type="RefSeq" id="XP_004336425.1">
    <property type="nucleotide sequence ID" value="XM_004336377.1"/>
</dbReference>
<dbReference type="Gene3D" id="1.20.58.900">
    <property type="match status" value="1"/>
</dbReference>